<protein>
    <submittedName>
        <fullName evidence="2">Uncharacterized protein</fullName>
    </submittedName>
</protein>
<feature type="transmembrane region" description="Helical" evidence="1">
    <location>
        <begin position="226"/>
        <end position="244"/>
    </location>
</feature>
<keyword evidence="1" id="KW-0472">Membrane</keyword>
<evidence type="ECO:0000256" key="1">
    <source>
        <dbReference type="SAM" id="Phobius"/>
    </source>
</evidence>
<dbReference type="RefSeq" id="WP_166326133.1">
    <property type="nucleotide sequence ID" value="NZ_CP049916.1"/>
</dbReference>
<sequence length="304" mass="35604">MSGLIYQSYQVTRNIEKILIYLIVSAFISLLAFGKFENEGVYQIESHINFWVYSFVFVYLLVMWIEHDKYLKTSLNEGTSLLFSLGLLYWMYSKNLLAFTSIWTQLFSLVAVLFSLFSIIHALFPLKHHAFSRFILSLGSCVIIIILSVEHFIHLNHLADSNVTQTWADHLLLILQYFLLGISALYLFQNFILILQYLPNKYSSSYVSDVKATTQEHIQRYSTQQLSTFEALFCMFISLMAYLTNIYVQLIPTNVCIWWVIFCCPIILQHYYKPNIVHTASHPQAMLTQNQQQRLKNRKKGNRK</sequence>
<feature type="transmembrane region" description="Helical" evidence="1">
    <location>
        <begin position="104"/>
        <end position="124"/>
    </location>
</feature>
<dbReference type="KEGG" id="alj:G8D99_11760"/>
<keyword evidence="1" id="KW-1133">Transmembrane helix</keyword>
<dbReference type="EMBL" id="CP049916">
    <property type="protein sequence ID" value="QIO09613.1"/>
    <property type="molecule type" value="Genomic_DNA"/>
</dbReference>
<keyword evidence="1" id="KW-0812">Transmembrane</keyword>
<dbReference type="Proteomes" id="UP000501939">
    <property type="component" value="Chromosome"/>
</dbReference>
<feature type="transmembrane region" description="Helical" evidence="1">
    <location>
        <begin position="131"/>
        <end position="153"/>
    </location>
</feature>
<name>A0A6G8S6M2_9GAMM</name>
<feature type="transmembrane region" description="Helical" evidence="1">
    <location>
        <begin position="18"/>
        <end position="36"/>
    </location>
</feature>
<accession>A0A6G8S6M2</accession>
<feature type="transmembrane region" description="Helical" evidence="1">
    <location>
        <begin position="173"/>
        <end position="195"/>
    </location>
</feature>
<gene>
    <name evidence="2" type="ORF">G8D99_11760</name>
</gene>
<evidence type="ECO:0000313" key="3">
    <source>
        <dbReference type="Proteomes" id="UP000501939"/>
    </source>
</evidence>
<feature type="transmembrane region" description="Helical" evidence="1">
    <location>
        <begin position="48"/>
        <end position="65"/>
    </location>
</feature>
<proteinExistence type="predicted"/>
<evidence type="ECO:0000313" key="2">
    <source>
        <dbReference type="EMBL" id="QIO09613.1"/>
    </source>
</evidence>
<feature type="transmembrane region" description="Helical" evidence="1">
    <location>
        <begin position="250"/>
        <end position="268"/>
    </location>
</feature>
<organism evidence="2 3">
    <name type="scientific">Acinetobacter lanii</name>
    <dbReference type="NCBI Taxonomy" id="2715163"/>
    <lineage>
        <taxon>Bacteria</taxon>
        <taxon>Pseudomonadati</taxon>
        <taxon>Pseudomonadota</taxon>
        <taxon>Gammaproteobacteria</taxon>
        <taxon>Moraxellales</taxon>
        <taxon>Moraxellaceae</taxon>
        <taxon>Acinetobacter</taxon>
    </lineage>
</organism>
<dbReference type="AlphaFoldDB" id="A0A6G8S6M2"/>
<keyword evidence="3" id="KW-1185">Reference proteome</keyword>
<reference evidence="2 3" key="1">
    <citation type="submission" date="2020-03" db="EMBL/GenBank/DDBJ databases">
        <authorList>
            <person name="Zhu W."/>
        </authorList>
    </citation>
    <scope>NUCLEOTIDE SEQUENCE [LARGE SCALE GENOMIC DNA]</scope>
    <source>
        <strain evidence="2 3">185</strain>
    </source>
</reference>